<evidence type="ECO:0000313" key="2">
    <source>
        <dbReference type="EMBL" id="KAF5345178.1"/>
    </source>
</evidence>
<comment type="caution">
    <text evidence="2">The sequence shown here is derived from an EMBL/GenBank/DDBJ whole genome shotgun (WGS) entry which is preliminary data.</text>
</comment>
<evidence type="ECO:0000256" key="1">
    <source>
        <dbReference type="SAM" id="MobiDB-lite"/>
    </source>
</evidence>
<feature type="region of interest" description="Disordered" evidence="1">
    <location>
        <begin position="1"/>
        <end position="22"/>
    </location>
</feature>
<reference evidence="2 3" key="1">
    <citation type="journal article" date="2020" name="ISME J.">
        <title>Uncovering the hidden diversity of litter-decomposition mechanisms in mushroom-forming fungi.</title>
        <authorList>
            <person name="Floudas D."/>
            <person name="Bentzer J."/>
            <person name="Ahren D."/>
            <person name="Johansson T."/>
            <person name="Persson P."/>
            <person name="Tunlid A."/>
        </authorList>
    </citation>
    <scope>NUCLEOTIDE SEQUENCE [LARGE SCALE GENOMIC DNA]</scope>
    <source>
        <strain evidence="2 3">CBS 291.85</strain>
    </source>
</reference>
<organism evidence="2 3">
    <name type="scientific">Tetrapyrgos nigripes</name>
    <dbReference type="NCBI Taxonomy" id="182062"/>
    <lineage>
        <taxon>Eukaryota</taxon>
        <taxon>Fungi</taxon>
        <taxon>Dikarya</taxon>
        <taxon>Basidiomycota</taxon>
        <taxon>Agaricomycotina</taxon>
        <taxon>Agaricomycetes</taxon>
        <taxon>Agaricomycetidae</taxon>
        <taxon>Agaricales</taxon>
        <taxon>Marasmiineae</taxon>
        <taxon>Marasmiaceae</taxon>
        <taxon>Tetrapyrgos</taxon>
    </lineage>
</organism>
<sequence length="126" mass="13614">MSTMSGTASTATSPDPADDLERTVSPVHTTSIHAIVTQTQSRSLSLQMFSHSSNSHISDSVLSIVGGNTNTTNNHHNINHHYHINISEPTTVQCHPDHVHPAVEVGVADNLEQAPESARHRLVERA</sequence>
<dbReference type="AlphaFoldDB" id="A0A8H5FQP3"/>
<gene>
    <name evidence="2" type="ORF">D9758_009682</name>
</gene>
<protein>
    <submittedName>
        <fullName evidence="2">Uncharacterized protein</fullName>
    </submittedName>
</protein>
<dbReference type="Proteomes" id="UP000559256">
    <property type="component" value="Unassembled WGS sequence"/>
</dbReference>
<name>A0A8H5FQP3_9AGAR</name>
<feature type="compositionally biased region" description="Low complexity" evidence="1">
    <location>
        <begin position="1"/>
        <end position="13"/>
    </location>
</feature>
<evidence type="ECO:0000313" key="3">
    <source>
        <dbReference type="Proteomes" id="UP000559256"/>
    </source>
</evidence>
<accession>A0A8H5FQP3</accession>
<dbReference type="EMBL" id="JAACJM010000114">
    <property type="protein sequence ID" value="KAF5345178.1"/>
    <property type="molecule type" value="Genomic_DNA"/>
</dbReference>
<keyword evidence="3" id="KW-1185">Reference proteome</keyword>
<proteinExistence type="predicted"/>